<feature type="transmembrane region" description="Helical" evidence="1">
    <location>
        <begin position="188"/>
        <end position="207"/>
    </location>
</feature>
<keyword evidence="1" id="KW-0812">Transmembrane</keyword>
<evidence type="ECO:0000256" key="1">
    <source>
        <dbReference type="SAM" id="Phobius"/>
    </source>
</evidence>
<name>E7FUR5_ERYRH</name>
<feature type="transmembrane region" description="Helical" evidence="1">
    <location>
        <begin position="439"/>
        <end position="459"/>
    </location>
</feature>
<evidence type="ECO:0008006" key="4">
    <source>
        <dbReference type="Google" id="ProtNLM"/>
    </source>
</evidence>
<dbReference type="EMBL" id="ACLK02000001">
    <property type="protein sequence ID" value="EFY09557.1"/>
    <property type="molecule type" value="Genomic_DNA"/>
</dbReference>
<accession>E7FUR5</accession>
<dbReference type="Proteomes" id="UP000003028">
    <property type="component" value="Unassembled WGS sequence"/>
</dbReference>
<feature type="transmembrane region" description="Helical" evidence="1">
    <location>
        <begin position="128"/>
        <end position="153"/>
    </location>
</feature>
<organism evidence="2 3">
    <name type="scientific">Erysipelothrix rhusiopathiae ATCC 19414</name>
    <dbReference type="NCBI Taxonomy" id="525280"/>
    <lineage>
        <taxon>Bacteria</taxon>
        <taxon>Bacillati</taxon>
        <taxon>Bacillota</taxon>
        <taxon>Erysipelotrichia</taxon>
        <taxon>Erysipelotrichales</taxon>
        <taxon>Erysipelotrichaceae</taxon>
        <taxon>Erysipelothrix</taxon>
    </lineage>
</organism>
<proteinExistence type="predicted"/>
<keyword evidence="3" id="KW-1185">Reference proteome</keyword>
<dbReference type="InterPro" id="IPR011435">
    <property type="entry name" value="UmpAB"/>
</dbReference>
<comment type="caution">
    <text evidence="2">The sequence shown here is derived from an EMBL/GenBank/DDBJ whole genome shotgun (WGS) entry which is preliminary data.</text>
</comment>
<evidence type="ECO:0000313" key="2">
    <source>
        <dbReference type="EMBL" id="EFY09557.1"/>
    </source>
</evidence>
<feature type="transmembrane region" description="Helical" evidence="1">
    <location>
        <begin position="23"/>
        <end position="42"/>
    </location>
</feature>
<dbReference type="Pfam" id="PF07556">
    <property type="entry name" value="DUF1538"/>
    <property type="match status" value="2"/>
</dbReference>
<keyword evidence="1" id="KW-0472">Membrane</keyword>
<dbReference type="AlphaFoldDB" id="E7FUR5"/>
<protein>
    <recommendedName>
        <fullName evidence="4">DUF1538 domain-containing protein</fullName>
    </recommendedName>
</protein>
<dbReference type="STRING" id="1648.A2I91_05455"/>
<sequence>MLYLKQLVRRGYLNILLSKFKEVSFSVLPITVLVLLMHLFLVPLETDVLIRFLIGAFFVIIGLGIFLFGAELGIVPIGTLMGKSIARTNKVSIVAVLGLILGFLITFAEPDLQILANEVNMASGGTLSATLIVAVVSVGVGIMVAIGLLRILFNKPLNKLFAVTYFGIMVLGVFVSEEFLAISVDASGATTGAMTTPFILALGYGVSQLKGGKHAEEDSFGMVGLASAGPIFMVMILSLVRGLGGIEGESAVILESQGILLPFIRILPTMLKESLLSLLPLTILFIAFDMWKFKLTRFRRDKIFKGLFYTFFGLSIFMTGVQAGFMDAGRILGEGVALIPNRSLLLVVGFLMGMVVVLAEPAVYVLTEQVEEVTSGHIKKKSILVTLSIGIAFAVMLSMLRITSEHLKLWHLLLPGFMLATVLSFRVPNIFVGIAYDSGGVASGPMTATFVLAFAQGAASAIPTANVMTDGFGVIAMIAMMPIIAIQILGFLYALKTKKRGG</sequence>
<feature type="transmembrane region" description="Helical" evidence="1">
    <location>
        <begin position="303"/>
        <end position="325"/>
    </location>
</feature>
<feature type="transmembrane region" description="Helical" evidence="1">
    <location>
        <begin position="48"/>
        <end position="70"/>
    </location>
</feature>
<feature type="transmembrane region" description="Helical" evidence="1">
    <location>
        <begin position="471"/>
        <end position="495"/>
    </location>
</feature>
<feature type="transmembrane region" description="Helical" evidence="1">
    <location>
        <begin position="409"/>
        <end position="427"/>
    </location>
</feature>
<reference evidence="2" key="1">
    <citation type="submission" date="2011-01" db="EMBL/GenBank/DDBJ databases">
        <authorList>
            <person name="Muzny D."/>
            <person name="Qin X."/>
            <person name="Buhay C."/>
            <person name="Dugan-Rocha S."/>
            <person name="Ding Y."/>
            <person name="Chen G."/>
            <person name="Hawes A."/>
            <person name="Holder M."/>
            <person name="Jhangiani S."/>
            <person name="Johnson A."/>
            <person name="Khan Z."/>
            <person name="Li Z."/>
            <person name="Liu W."/>
            <person name="Liu X."/>
            <person name="Perez L."/>
            <person name="Shen H."/>
            <person name="Wang Q."/>
            <person name="Watt J."/>
            <person name="Xi L."/>
            <person name="Xin Y."/>
            <person name="Zhou J."/>
            <person name="Deng J."/>
            <person name="Jiang H."/>
            <person name="Liu Y."/>
            <person name="Qu J."/>
            <person name="Song X.-Z."/>
            <person name="Zhang L."/>
            <person name="Villasana D."/>
            <person name="Johnson A."/>
            <person name="Liu J."/>
            <person name="Liyanage D."/>
            <person name="Lorensuhewa L."/>
            <person name="Robinson T."/>
            <person name="Song A."/>
            <person name="Song B.-B."/>
            <person name="Dinh H."/>
            <person name="Thornton R."/>
            <person name="Coyle M."/>
            <person name="Francisco L."/>
            <person name="Jackson L."/>
            <person name="Javaid M."/>
            <person name="Korchina V."/>
            <person name="Kovar C."/>
            <person name="Mata R."/>
            <person name="Mathew T."/>
            <person name="Ngo R."/>
            <person name="Nguyen L."/>
            <person name="Nguyen N."/>
            <person name="Okwuonu G."/>
            <person name="Ongeri F."/>
            <person name="Pham C."/>
            <person name="Simmons D."/>
            <person name="Wilczek-Boney K."/>
            <person name="Hale W."/>
            <person name="Jakkamsetti A."/>
            <person name="Pham P."/>
            <person name="Ruth R."/>
            <person name="San Lucas F."/>
            <person name="Warren J."/>
            <person name="Zhang J."/>
            <person name="Zhao Z."/>
            <person name="Zhou C."/>
            <person name="Zhu D."/>
            <person name="Lee S."/>
            <person name="Bess C."/>
            <person name="Blankenburg K."/>
            <person name="Forbes L."/>
            <person name="Fu Q."/>
            <person name="Gubbala S."/>
            <person name="Hirani K."/>
            <person name="Jayaseelan J.C."/>
            <person name="Lara F."/>
            <person name="Munidasa M."/>
            <person name="Palculict T."/>
            <person name="Patil S."/>
            <person name="Pu L.-L."/>
            <person name="Saada N."/>
            <person name="Tang L."/>
            <person name="Weissenberger G."/>
            <person name="Zhu Y."/>
            <person name="Hemphill L."/>
            <person name="Shang Y."/>
            <person name="Youmans B."/>
            <person name="Ayvaz T."/>
            <person name="Ross M."/>
            <person name="Santibanez J."/>
            <person name="Aqrawi P."/>
            <person name="Gross S."/>
            <person name="Joshi V."/>
            <person name="Fowler G."/>
            <person name="Nazareth L."/>
            <person name="Reid J."/>
            <person name="Worley K."/>
            <person name="Petrosino J."/>
            <person name="Highlander S."/>
            <person name="Gibbs R."/>
        </authorList>
    </citation>
    <scope>NUCLEOTIDE SEQUENCE [LARGE SCALE GENOMIC DNA]</scope>
    <source>
        <strain evidence="2">ATCC 19414</strain>
    </source>
</reference>
<keyword evidence="1" id="KW-1133">Transmembrane helix</keyword>
<evidence type="ECO:0000313" key="3">
    <source>
        <dbReference type="Proteomes" id="UP000003028"/>
    </source>
</evidence>
<feature type="transmembrane region" description="Helical" evidence="1">
    <location>
        <begin position="274"/>
        <end position="291"/>
    </location>
</feature>
<feature type="transmembrane region" description="Helical" evidence="1">
    <location>
        <begin position="91"/>
        <end position="108"/>
    </location>
</feature>
<feature type="transmembrane region" description="Helical" evidence="1">
    <location>
        <begin position="345"/>
        <end position="367"/>
    </location>
</feature>
<gene>
    <name evidence="2" type="ORF">HMPREF0357_10352</name>
</gene>
<feature type="transmembrane region" description="Helical" evidence="1">
    <location>
        <begin position="219"/>
        <end position="240"/>
    </location>
</feature>
<feature type="transmembrane region" description="Helical" evidence="1">
    <location>
        <begin position="383"/>
        <end position="403"/>
    </location>
</feature>
<feature type="transmembrane region" description="Helical" evidence="1">
    <location>
        <begin position="160"/>
        <end position="182"/>
    </location>
</feature>